<sequence length="128" mass="14709">MTIEDVNASGVMRKARNCLRREVDRSNRMSMTEEEKERRRSRQRKLLEKKMQIEEVVRIFVQNHQAPYLRTLQDVSDFVTRAAYGSKSEADDEAATVSLASELGKANRTSSRSVVKLQEIGPKMTFSL</sequence>
<proteinExistence type="predicted"/>
<name>A0AAP0IU70_9MAGN</name>
<dbReference type="InterPro" id="IPR045112">
    <property type="entry name" value="PPAN-like"/>
</dbReference>
<dbReference type="GO" id="GO:0000027">
    <property type="term" value="P:ribosomal large subunit assembly"/>
    <property type="evidence" value="ECO:0007669"/>
    <property type="project" value="TreeGrafter"/>
</dbReference>
<feature type="compositionally biased region" description="Basic and acidic residues" evidence="1">
    <location>
        <begin position="22"/>
        <end position="38"/>
    </location>
</feature>
<dbReference type="GO" id="GO:0030687">
    <property type="term" value="C:preribosome, large subunit precursor"/>
    <property type="evidence" value="ECO:0007669"/>
    <property type="project" value="TreeGrafter"/>
</dbReference>
<dbReference type="PANTHER" id="PTHR12661:SF5">
    <property type="entry name" value="SUPPRESSOR OF SWI4 1 HOMOLOG"/>
    <property type="match status" value="1"/>
</dbReference>
<gene>
    <name evidence="2" type="ORF">Syun_019446</name>
</gene>
<dbReference type="GO" id="GO:0019843">
    <property type="term" value="F:rRNA binding"/>
    <property type="evidence" value="ECO:0007669"/>
    <property type="project" value="TreeGrafter"/>
</dbReference>
<organism evidence="2 3">
    <name type="scientific">Stephania yunnanensis</name>
    <dbReference type="NCBI Taxonomy" id="152371"/>
    <lineage>
        <taxon>Eukaryota</taxon>
        <taxon>Viridiplantae</taxon>
        <taxon>Streptophyta</taxon>
        <taxon>Embryophyta</taxon>
        <taxon>Tracheophyta</taxon>
        <taxon>Spermatophyta</taxon>
        <taxon>Magnoliopsida</taxon>
        <taxon>Ranunculales</taxon>
        <taxon>Menispermaceae</taxon>
        <taxon>Menispermoideae</taxon>
        <taxon>Cissampelideae</taxon>
        <taxon>Stephania</taxon>
    </lineage>
</organism>
<comment type="caution">
    <text evidence="2">The sequence shown here is derived from an EMBL/GenBank/DDBJ whole genome shotgun (WGS) entry which is preliminary data.</text>
</comment>
<dbReference type="Proteomes" id="UP001420932">
    <property type="component" value="Unassembled WGS sequence"/>
</dbReference>
<dbReference type="PANTHER" id="PTHR12661">
    <property type="entry name" value="PETER PAN-RELATED"/>
    <property type="match status" value="1"/>
</dbReference>
<evidence type="ECO:0000256" key="1">
    <source>
        <dbReference type="SAM" id="MobiDB-lite"/>
    </source>
</evidence>
<evidence type="ECO:0000313" key="3">
    <source>
        <dbReference type="Proteomes" id="UP001420932"/>
    </source>
</evidence>
<dbReference type="EMBL" id="JBBNAF010000008">
    <property type="protein sequence ID" value="KAK9121829.1"/>
    <property type="molecule type" value="Genomic_DNA"/>
</dbReference>
<reference evidence="2 3" key="1">
    <citation type="submission" date="2024-01" db="EMBL/GenBank/DDBJ databases">
        <title>Genome assemblies of Stephania.</title>
        <authorList>
            <person name="Yang L."/>
        </authorList>
    </citation>
    <scope>NUCLEOTIDE SEQUENCE [LARGE SCALE GENOMIC DNA]</scope>
    <source>
        <strain evidence="2">YNDBR</strain>
        <tissue evidence="2">Leaf</tissue>
    </source>
</reference>
<dbReference type="AlphaFoldDB" id="A0AAP0IU70"/>
<feature type="region of interest" description="Disordered" evidence="1">
    <location>
        <begin position="22"/>
        <end position="43"/>
    </location>
</feature>
<keyword evidence="3" id="KW-1185">Reference proteome</keyword>
<evidence type="ECO:0000313" key="2">
    <source>
        <dbReference type="EMBL" id="KAK9121829.1"/>
    </source>
</evidence>
<protein>
    <submittedName>
        <fullName evidence="2">Uncharacterized protein</fullName>
    </submittedName>
</protein>
<accession>A0AAP0IU70</accession>